<dbReference type="GO" id="GO:0003677">
    <property type="term" value="F:DNA binding"/>
    <property type="evidence" value="ECO:0007669"/>
    <property type="project" value="UniProtKB-KW"/>
</dbReference>
<dbReference type="InterPro" id="IPR010095">
    <property type="entry name" value="Cas12f1-like_TNB"/>
</dbReference>
<sequence>MGRPKKEVPPKPPDKPAFDFDFYKTVKVPIKHILKHPEIHLPKINNAVRKCHQIVIHTLMFMKLYLLEYYETHQTLPVIDNKFIQTCMKVVCKETTTGRPPSDATVELKTILKAFYLEHYFPLTQNDQLDYTNLNTVLDYLKVTILTVYENNIKSHFVEYVERYVNVMWKKRLLTQKIKAKVHLTQKEKESKLRKLGSELRKIKNDILNVETTDFTSHSSYHSWITEQKKKIMPVKSKFEKKSIYYDIQCHPQDYFPCMLFIMKQIEQEQHKISSVFPLRSEIIPKHIRLDTTTIVLLLFTKKQGIKTEYTTKGNLKKQENNIWKFFFRTDRQCFHKPNYTFHHMIETDGVSATILFIRNEFIGKHLPNNKFKEKEQYLDELNDYSELQSKKIVAVDMGKSDLIYCVDGNEKDANKFRYSQDQRRKETKSKKFSKLILEFRRTIINDRTVIEYETDLSNYNKKSLNIDEFKSYVKKKNEINHILFDFYEKYLFRKLKLNGYLNTKRSEQRMILNFQKKFGTPETVIIAFGDWEQRQQMKYKEPTKGKGMRSLFRKYGYKTYLVDEFRSSCKCSQCNGGECKNFLMVENPKPYRNNQQMCWGLLRCKSCNGFWNRDCNGAKNIYKIAENSVKSIARPVYLCRGTFQAIFKSGYNQNLHGNEKTQL</sequence>
<evidence type="ECO:0000256" key="1">
    <source>
        <dbReference type="ARBA" id="ARBA00023125"/>
    </source>
</evidence>
<organism evidence="3">
    <name type="scientific">viral metagenome</name>
    <dbReference type="NCBI Taxonomy" id="1070528"/>
    <lineage>
        <taxon>unclassified sequences</taxon>
        <taxon>metagenomes</taxon>
        <taxon>organismal metagenomes</taxon>
    </lineage>
</organism>
<name>A0A6C0HTN4_9ZZZZ</name>
<feature type="domain" description="Cas12f1-like TNB" evidence="2">
    <location>
        <begin position="554"/>
        <end position="622"/>
    </location>
</feature>
<protein>
    <recommendedName>
        <fullName evidence="2">Cas12f1-like TNB domain-containing protein</fullName>
    </recommendedName>
</protein>
<dbReference type="EMBL" id="MN740013">
    <property type="protein sequence ID" value="QHT83889.1"/>
    <property type="molecule type" value="Genomic_DNA"/>
</dbReference>
<evidence type="ECO:0000259" key="2">
    <source>
        <dbReference type="Pfam" id="PF07282"/>
    </source>
</evidence>
<dbReference type="AlphaFoldDB" id="A0A6C0HTN4"/>
<accession>A0A6C0HTN4</accession>
<dbReference type="Pfam" id="PF07282">
    <property type="entry name" value="Cas12f1-like_TNB"/>
    <property type="match status" value="1"/>
</dbReference>
<evidence type="ECO:0000313" key="3">
    <source>
        <dbReference type="EMBL" id="QHT83889.1"/>
    </source>
</evidence>
<keyword evidence="1" id="KW-0238">DNA-binding</keyword>
<proteinExistence type="predicted"/>
<reference evidence="3" key="1">
    <citation type="journal article" date="2020" name="Nature">
        <title>Giant virus diversity and host interactions through global metagenomics.</title>
        <authorList>
            <person name="Schulz F."/>
            <person name="Roux S."/>
            <person name="Paez-Espino D."/>
            <person name="Jungbluth S."/>
            <person name="Walsh D.A."/>
            <person name="Denef V.J."/>
            <person name="McMahon K.D."/>
            <person name="Konstantinidis K.T."/>
            <person name="Eloe-Fadrosh E.A."/>
            <person name="Kyrpides N.C."/>
            <person name="Woyke T."/>
        </authorList>
    </citation>
    <scope>NUCLEOTIDE SEQUENCE</scope>
    <source>
        <strain evidence="3">GVMAG-M-3300023184-168</strain>
    </source>
</reference>